<comment type="caution">
    <text evidence="2">The sequence shown here is derived from an EMBL/GenBank/DDBJ whole genome shotgun (WGS) entry which is preliminary data.</text>
</comment>
<gene>
    <name evidence="2" type="ORF">HP438_14305</name>
</gene>
<evidence type="ECO:0000313" key="2">
    <source>
        <dbReference type="EMBL" id="NUU48141.1"/>
    </source>
</evidence>
<name>A0A7Y6EIA9_9SPHN</name>
<keyword evidence="3" id="KW-1185">Reference proteome</keyword>
<feature type="region of interest" description="Disordered" evidence="1">
    <location>
        <begin position="32"/>
        <end position="58"/>
    </location>
</feature>
<protein>
    <submittedName>
        <fullName evidence="2">Uncharacterized protein</fullName>
    </submittedName>
</protein>
<dbReference type="AlphaFoldDB" id="A0A7Y6EIA9"/>
<dbReference type="GeneID" id="78488321"/>
<proteinExistence type="predicted"/>
<dbReference type="Proteomes" id="UP000536441">
    <property type="component" value="Unassembled WGS sequence"/>
</dbReference>
<feature type="compositionally biased region" description="Polar residues" evidence="1">
    <location>
        <begin position="49"/>
        <end position="58"/>
    </location>
</feature>
<dbReference type="EMBL" id="JABMCH010000067">
    <property type="protein sequence ID" value="NUU48141.1"/>
    <property type="molecule type" value="Genomic_DNA"/>
</dbReference>
<evidence type="ECO:0000256" key="1">
    <source>
        <dbReference type="SAM" id="MobiDB-lite"/>
    </source>
</evidence>
<dbReference type="RefSeq" id="WP_156477747.1">
    <property type="nucleotide sequence ID" value="NZ_CBCRYR010000003.1"/>
</dbReference>
<sequence>MLVTNVRQQRAIGRAAAAAGGYFQLARRLSQAQTERTRREGTAVDAPQAVTNNETTRR</sequence>
<evidence type="ECO:0000313" key="3">
    <source>
        <dbReference type="Proteomes" id="UP000536441"/>
    </source>
</evidence>
<reference evidence="2 3" key="1">
    <citation type="submission" date="2020-05" db="EMBL/GenBank/DDBJ databases">
        <title>Genome Sequencing of Type Strains.</title>
        <authorList>
            <person name="Lemaire J.F."/>
            <person name="Inderbitzin P."/>
            <person name="Gregorio O.A."/>
            <person name="Collins S.B."/>
            <person name="Wespe N."/>
            <person name="Knight-Connoni V."/>
        </authorList>
    </citation>
    <scope>NUCLEOTIDE SEQUENCE [LARGE SCALE GENOMIC DNA]</scope>
    <source>
        <strain evidence="2 3">DSM 100049</strain>
    </source>
</reference>
<accession>A0A7Y6EIA9</accession>
<organism evidence="2 3">
    <name type="scientific">Sphingomonas zeae</name>
    <dbReference type="NCBI Taxonomy" id="1646122"/>
    <lineage>
        <taxon>Bacteria</taxon>
        <taxon>Pseudomonadati</taxon>
        <taxon>Pseudomonadota</taxon>
        <taxon>Alphaproteobacteria</taxon>
        <taxon>Sphingomonadales</taxon>
        <taxon>Sphingomonadaceae</taxon>
        <taxon>Sphingomonas</taxon>
    </lineage>
</organism>